<proteinExistence type="predicted"/>
<dbReference type="InterPro" id="IPR045358">
    <property type="entry name" value="Ty3_capsid"/>
</dbReference>
<comment type="caution">
    <text evidence="2">The sequence shown here is derived from an EMBL/GenBank/DDBJ whole genome shotgun (WGS) entry which is preliminary data.</text>
</comment>
<sequence length="497" mass="56741">MGSNKERIELLEAGLGGLQNDVARMELGVNDKLKQIEEAIRGDLTEWFAKVDQFFEYQNIGEPQKIPLTSFHLGGEANHWWQWLRRTYQEEQLELTWKLFEEELWARFGPTDYEDFDEALSKIKQLGSLQGYQQEFEKLGNRVHGWSQKALIGTFIRRLKSEVAEGIGMFKPRTLKEAISLTRMRDEQLQRQNKVLRPGTRNTHESTSSAKTSTTTKFKKLSWDEMQQRRAQGLCFNCDEKFTPGHRCRSPRLLLLVGMATGRVWGGEIDNALPDEPEISLDALSSLNTQNTLRVLTCIGTQKLLVLIDNGSTHNFISEKLADHLQLPVTPTKEFGVRVANGESLRCQGRFNNVPISLQGEQAPLIQSVPTHTITKVAQDSSILAMCLQMPETSMTQQQLHPEMARLLDCYKDLFEEPSQLPPQRAIDHQITLKEGIEQINVRPYRYAYFQKAEIEKQVQDMLESGLIRPSTSPFSSPVLLVKKKMDLGAFVLITEH</sequence>
<reference evidence="2 3" key="1">
    <citation type="submission" date="2021-09" db="EMBL/GenBank/DDBJ databases">
        <title>Genomic insights and catalytic innovation underlie evolution of tropane alkaloids biosynthesis.</title>
        <authorList>
            <person name="Wang Y.-J."/>
            <person name="Tian T."/>
            <person name="Huang J.-P."/>
            <person name="Huang S.-X."/>
        </authorList>
    </citation>
    <scope>NUCLEOTIDE SEQUENCE [LARGE SCALE GENOMIC DNA]</scope>
    <source>
        <strain evidence="2">KIB-2018</strain>
        <tissue evidence="2">Leaf</tissue>
    </source>
</reference>
<dbReference type="AlphaFoldDB" id="A0AAV8SXZ8"/>
<dbReference type="SUPFAM" id="SSF56672">
    <property type="entry name" value="DNA/RNA polymerases"/>
    <property type="match status" value="1"/>
</dbReference>
<evidence type="ECO:0000259" key="1">
    <source>
        <dbReference type="Pfam" id="PF19259"/>
    </source>
</evidence>
<keyword evidence="3" id="KW-1185">Reference proteome</keyword>
<dbReference type="PANTHER" id="PTHR15503:SF22">
    <property type="entry name" value="TRANSPOSON TY3-I GAG POLYPROTEIN"/>
    <property type="match status" value="1"/>
</dbReference>
<dbReference type="Gene3D" id="3.10.10.10">
    <property type="entry name" value="HIV Type 1 Reverse Transcriptase, subunit A, domain 1"/>
    <property type="match status" value="1"/>
</dbReference>
<organism evidence="2 3">
    <name type="scientific">Erythroxylum novogranatense</name>
    <dbReference type="NCBI Taxonomy" id="1862640"/>
    <lineage>
        <taxon>Eukaryota</taxon>
        <taxon>Viridiplantae</taxon>
        <taxon>Streptophyta</taxon>
        <taxon>Embryophyta</taxon>
        <taxon>Tracheophyta</taxon>
        <taxon>Spermatophyta</taxon>
        <taxon>Magnoliopsida</taxon>
        <taxon>eudicotyledons</taxon>
        <taxon>Gunneridae</taxon>
        <taxon>Pentapetalae</taxon>
        <taxon>rosids</taxon>
        <taxon>fabids</taxon>
        <taxon>Malpighiales</taxon>
        <taxon>Erythroxylaceae</taxon>
        <taxon>Erythroxylum</taxon>
    </lineage>
</organism>
<dbReference type="CDD" id="cd00303">
    <property type="entry name" value="retropepsin_like"/>
    <property type="match status" value="1"/>
</dbReference>
<evidence type="ECO:0000313" key="3">
    <source>
        <dbReference type="Proteomes" id="UP001159364"/>
    </source>
</evidence>
<protein>
    <recommendedName>
        <fullName evidence="1">Ty3 transposon capsid-like protein domain-containing protein</fullName>
    </recommendedName>
</protein>
<evidence type="ECO:0000313" key="2">
    <source>
        <dbReference type="EMBL" id="KAJ8758804.1"/>
    </source>
</evidence>
<gene>
    <name evidence="2" type="ORF">K2173_000525</name>
</gene>
<dbReference type="InterPro" id="IPR032567">
    <property type="entry name" value="RTL1-rel"/>
</dbReference>
<feature type="domain" description="Ty3 transposon capsid-like protein" evidence="1">
    <location>
        <begin position="53"/>
        <end position="185"/>
    </location>
</feature>
<accession>A0AAV8SXZ8</accession>
<dbReference type="InterPro" id="IPR043502">
    <property type="entry name" value="DNA/RNA_pol_sf"/>
</dbReference>
<dbReference type="InterPro" id="IPR021109">
    <property type="entry name" value="Peptidase_aspartic_dom_sf"/>
</dbReference>
<dbReference type="Pfam" id="PF19259">
    <property type="entry name" value="Ty3_capsid"/>
    <property type="match status" value="1"/>
</dbReference>
<dbReference type="EMBL" id="JAIWQS010000007">
    <property type="protein sequence ID" value="KAJ8758804.1"/>
    <property type="molecule type" value="Genomic_DNA"/>
</dbReference>
<dbReference type="PANTHER" id="PTHR15503">
    <property type="entry name" value="LDOC1 RELATED"/>
    <property type="match status" value="1"/>
</dbReference>
<dbReference type="Proteomes" id="UP001159364">
    <property type="component" value="Linkage Group LG07"/>
</dbReference>
<dbReference type="Gene3D" id="2.40.70.10">
    <property type="entry name" value="Acid Proteases"/>
    <property type="match status" value="1"/>
</dbReference>
<name>A0AAV8SXZ8_9ROSI</name>